<keyword evidence="6" id="KW-1185">Reference proteome</keyword>
<dbReference type="RefSeq" id="WP_242950805.1">
    <property type="nucleotide sequence ID" value="NZ_CP096983.1"/>
</dbReference>
<dbReference type="AlphaFoldDB" id="A0A1S8LHG3"/>
<keyword evidence="4" id="KW-0472">Membrane</keyword>
<evidence type="ECO:0000313" key="6">
    <source>
        <dbReference type="Proteomes" id="UP000190951"/>
    </source>
</evidence>
<dbReference type="InterPro" id="IPR007318">
    <property type="entry name" value="Phopholipid_MeTrfase"/>
</dbReference>
<dbReference type="Pfam" id="PF04191">
    <property type="entry name" value="PEMT"/>
    <property type="match status" value="1"/>
</dbReference>
<keyword evidence="2" id="KW-0812">Transmembrane</keyword>
<accession>A0A1S8LHG3</accession>
<dbReference type="PANTHER" id="PTHR43847:SF1">
    <property type="entry name" value="BLL3993 PROTEIN"/>
    <property type="match status" value="1"/>
</dbReference>
<evidence type="ECO:0000256" key="2">
    <source>
        <dbReference type="ARBA" id="ARBA00022692"/>
    </source>
</evidence>
<dbReference type="EMBL" id="CP096983">
    <property type="protein sequence ID" value="URZ13558.1"/>
    <property type="molecule type" value="Genomic_DNA"/>
</dbReference>
<evidence type="ECO:0000256" key="4">
    <source>
        <dbReference type="ARBA" id="ARBA00023136"/>
    </source>
</evidence>
<proteinExistence type="predicted"/>
<dbReference type="PANTHER" id="PTHR43847">
    <property type="entry name" value="BLL3993 PROTEIN"/>
    <property type="match status" value="1"/>
</dbReference>
<sequence length="183" mass="21643">MMLLIIFSICCLLVVSIRIQVHKSQKMSKLSKRDLKLILISFLVIAVFCTISYKLNIKYDYRYSYVVGVIIFYLFSLFIHRKALKDLGRKNWADSSKPREDAELITTGLYSIIRHPIYLSFMLEGISVSLVSPYFIGLGVCECSLCFYRIKLSKEEEYLEERYGEEYIKYKEKVKYRIIPFIY</sequence>
<reference evidence="5 6" key="1">
    <citation type="submission" date="2022-04" db="EMBL/GenBank/DDBJ databases">
        <title>Genome sequence of C. roseum typestrain.</title>
        <authorList>
            <person name="Poehlein A."/>
            <person name="Schoch T."/>
            <person name="Duerre P."/>
            <person name="Daniel R."/>
        </authorList>
    </citation>
    <scope>NUCLEOTIDE SEQUENCE [LARGE SCALE GENOMIC DNA]</scope>
    <source>
        <strain evidence="5 6">DSM 7320</strain>
    </source>
</reference>
<evidence type="ECO:0000256" key="1">
    <source>
        <dbReference type="ARBA" id="ARBA00004127"/>
    </source>
</evidence>
<comment type="subcellular location">
    <subcellularLocation>
        <location evidence="1">Endomembrane system</location>
        <topology evidence="1">Multi-pass membrane protein</topology>
    </subcellularLocation>
</comment>
<protein>
    <submittedName>
        <fullName evidence="5">Uncharacterized protein</fullName>
    </submittedName>
</protein>
<name>A0A1S8LHG3_9CLOT</name>
<dbReference type="STRING" id="84029.CROST_08200"/>
<dbReference type="GO" id="GO:0012505">
    <property type="term" value="C:endomembrane system"/>
    <property type="evidence" value="ECO:0007669"/>
    <property type="project" value="UniProtKB-SubCell"/>
</dbReference>
<keyword evidence="3" id="KW-1133">Transmembrane helix</keyword>
<organism evidence="5 6">
    <name type="scientific">Clostridium felsineum</name>
    <dbReference type="NCBI Taxonomy" id="36839"/>
    <lineage>
        <taxon>Bacteria</taxon>
        <taxon>Bacillati</taxon>
        <taxon>Bacillota</taxon>
        <taxon>Clostridia</taxon>
        <taxon>Eubacteriales</taxon>
        <taxon>Clostridiaceae</taxon>
        <taxon>Clostridium</taxon>
    </lineage>
</organism>
<evidence type="ECO:0000313" key="5">
    <source>
        <dbReference type="EMBL" id="URZ13558.1"/>
    </source>
</evidence>
<dbReference type="Proteomes" id="UP000190951">
    <property type="component" value="Chromosome"/>
</dbReference>
<dbReference type="Gene3D" id="1.20.120.1630">
    <property type="match status" value="1"/>
</dbReference>
<gene>
    <name evidence="5" type="ORF">CROST_043240</name>
</gene>
<dbReference type="InterPro" id="IPR052527">
    <property type="entry name" value="Metal_cation-efflux_comp"/>
</dbReference>
<evidence type="ECO:0000256" key="3">
    <source>
        <dbReference type="ARBA" id="ARBA00022989"/>
    </source>
</evidence>
<dbReference type="KEGG" id="crw:CROST_043240"/>